<accession>A0AAP0IUF1</accession>
<dbReference type="Proteomes" id="UP001420932">
    <property type="component" value="Unassembled WGS sequence"/>
</dbReference>
<evidence type="ECO:0000313" key="1">
    <source>
        <dbReference type="EMBL" id="KAK9121924.1"/>
    </source>
</evidence>
<protein>
    <submittedName>
        <fullName evidence="1">Uncharacterized protein</fullName>
    </submittedName>
</protein>
<reference evidence="1 2" key="1">
    <citation type="submission" date="2024-01" db="EMBL/GenBank/DDBJ databases">
        <title>Genome assemblies of Stephania.</title>
        <authorList>
            <person name="Yang L."/>
        </authorList>
    </citation>
    <scope>NUCLEOTIDE SEQUENCE [LARGE SCALE GENOMIC DNA]</scope>
    <source>
        <strain evidence="1">YNDBR</strain>
        <tissue evidence="1">Leaf</tissue>
    </source>
</reference>
<comment type="caution">
    <text evidence="1">The sequence shown here is derived from an EMBL/GenBank/DDBJ whole genome shotgun (WGS) entry which is preliminary data.</text>
</comment>
<evidence type="ECO:0000313" key="2">
    <source>
        <dbReference type="Proteomes" id="UP001420932"/>
    </source>
</evidence>
<organism evidence="1 2">
    <name type="scientific">Stephania yunnanensis</name>
    <dbReference type="NCBI Taxonomy" id="152371"/>
    <lineage>
        <taxon>Eukaryota</taxon>
        <taxon>Viridiplantae</taxon>
        <taxon>Streptophyta</taxon>
        <taxon>Embryophyta</taxon>
        <taxon>Tracheophyta</taxon>
        <taxon>Spermatophyta</taxon>
        <taxon>Magnoliopsida</taxon>
        <taxon>Ranunculales</taxon>
        <taxon>Menispermaceae</taxon>
        <taxon>Menispermoideae</taxon>
        <taxon>Cissampelideae</taxon>
        <taxon>Stephania</taxon>
    </lineage>
</organism>
<proteinExistence type="predicted"/>
<gene>
    <name evidence="1" type="ORF">Syun_019541</name>
</gene>
<name>A0AAP0IUF1_9MAGN</name>
<keyword evidence="2" id="KW-1185">Reference proteome</keyword>
<dbReference type="AlphaFoldDB" id="A0AAP0IUF1"/>
<sequence length="94" mass="10207">MALSFSTLCQSTPPVGARIEESKLDLIQQMENVVKEGARESTSDNHASARQCVEWPRADLFGYIIQVESGVELREQSSKAPSTPTIATVIANSV</sequence>
<dbReference type="EMBL" id="JBBNAF010000008">
    <property type="protein sequence ID" value="KAK9121924.1"/>
    <property type="molecule type" value="Genomic_DNA"/>
</dbReference>